<protein>
    <submittedName>
        <fullName evidence="3">Uncharacterized protein</fullName>
    </submittedName>
</protein>
<dbReference type="Proteomes" id="UP001597389">
    <property type="component" value="Unassembled WGS sequence"/>
</dbReference>
<reference evidence="4" key="1">
    <citation type="journal article" date="2019" name="Int. J. Syst. Evol. Microbiol.">
        <title>The Global Catalogue of Microorganisms (GCM) 10K type strain sequencing project: providing services to taxonomists for standard genome sequencing and annotation.</title>
        <authorList>
            <consortium name="The Broad Institute Genomics Platform"/>
            <consortium name="The Broad Institute Genome Sequencing Center for Infectious Disease"/>
            <person name="Wu L."/>
            <person name="Ma J."/>
        </authorList>
    </citation>
    <scope>NUCLEOTIDE SEQUENCE [LARGE SCALE GENOMIC DNA]</scope>
    <source>
        <strain evidence="4">CCUG 57942</strain>
    </source>
</reference>
<dbReference type="RefSeq" id="WP_377087624.1">
    <property type="nucleotide sequence ID" value="NZ_JBHSJL010000014.1"/>
</dbReference>
<proteinExistence type="predicted"/>
<evidence type="ECO:0000313" key="3">
    <source>
        <dbReference type="EMBL" id="MFD2159579.1"/>
    </source>
</evidence>
<feature type="region of interest" description="Disordered" evidence="1">
    <location>
        <begin position="83"/>
        <end position="104"/>
    </location>
</feature>
<gene>
    <name evidence="3" type="ORF">ACFSW8_11760</name>
</gene>
<evidence type="ECO:0000256" key="2">
    <source>
        <dbReference type="SAM" id="SignalP"/>
    </source>
</evidence>
<feature type="signal peptide" evidence="2">
    <location>
        <begin position="1"/>
        <end position="27"/>
    </location>
</feature>
<dbReference type="EMBL" id="JBHUJB010000047">
    <property type="protein sequence ID" value="MFD2159579.1"/>
    <property type="molecule type" value="Genomic_DNA"/>
</dbReference>
<feature type="chain" id="PRO_5047148298" evidence="2">
    <location>
        <begin position="28"/>
        <end position="319"/>
    </location>
</feature>
<evidence type="ECO:0000256" key="1">
    <source>
        <dbReference type="SAM" id="MobiDB-lite"/>
    </source>
</evidence>
<dbReference type="PROSITE" id="PS51257">
    <property type="entry name" value="PROKAR_LIPOPROTEIN"/>
    <property type="match status" value="1"/>
</dbReference>
<keyword evidence="2" id="KW-0732">Signal</keyword>
<sequence>MQLTHKFLAFALTCVAISACLQTQAIAQNNPEQQAKEEVRKISLQIAPIGPVRLAQFGRVKKAPAPPKPDTQKLTPEQIALMNKPQDSASTGQESEKIDSAKAAGGSTDFSVILAPEDERPPNRLFVKNAENGFQQIICTLNSVSAPVEIPIKGESLSLFTQTPAKKAGEKPTYTKFADFKLPAGDRSVLVTITKPLKTKKWKDPIVSAHDLTQLAPGSITIINTSAEQLISCKINDQQKQLGKRRGRISFNGESNRKVARVALFSQFGQRDEDTNALIPFHDGFYPLKENRKTLFLIYSVTKKESPKGAKFIRTSIEI</sequence>
<accession>A0ABW4ZCH6</accession>
<comment type="caution">
    <text evidence="3">The sequence shown here is derived from an EMBL/GenBank/DDBJ whole genome shotgun (WGS) entry which is preliminary data.</text>
</comment>
<evidence type="ECO:0000313" key="4">
    <source>
        <dbReference type="Proteomes" id="UP001597389"/>
    </source>
</evidence>
<organism evidence="3 4">
    <name type="scientific">Rubritalea tangerina</name>
    <dbReference type="NCBI Taxonomy" id="430798"/>
    <lineage>
        <taxon>Bacteria</taxon>
        <taxon>Pseudomonadati</taxon>
        <taxon>Verrucomicrobiota</taxon>
        <taxon>Verrucomicrobiia</taxon>
        <taxon>Verrucomicrobiales</taxon>
        <taxon>Rubritaleaceae</taxon>
        <taxon>Rubritalea</taxon>
    </lineage>
</organism>
<keyword evidence="4" id="KW-1185">Reference proteome</keyword>
<name>A0ABW4ZCH6_9BACT</name>